<dbReference type="AlphaFoldDB" id="A0A2U1K0H0"/>
<keyword evidence="6" id="KW-0449">Lipoprotein</keyword>
<organism evidence="8 9">
    <name type="scientific">Pueribacillus theae</name>
    <dbReference type="NCBI Taxonomy" id="2171751"/>
    <lineage>
        <taxon>Bacteria</taxon>
        <taxon>Bacillati</taxon>
        <taxon>Bacillota</taxon>
        <taxon>Bacilli</taxon>
        <taxon>Bacillales</taxon>
        <taxon>Bacillaceae</taxon>
        <taxon>Pueribacillus</taxon>
    </lineage>
</organism>
<evidence type="ECO:0000256" key="6">
    <source>
        <dbReference type="ARBA" id="ARBA00023288"/>
    </source>
</evidence>
<dbReference type="InterPro" id="IPR001638">
    <property type="entry name" value="Solute-binding_3/MltF_N"/>
</dbReference>
<dbReference type="PROSITE" id="PS51257">
    <property type="entry name" value="PROKAR_LIPOPROTEIN"/>
    <property type="match status" value="1"/>
</dbReference>
<feature type="domain" description="Solute-binding protein family 3/N-terminal" evidence="7">
    <location>
        <begin position="43"/>
        <end position="261"/>
    </location>
</feature>
<sequence>MKGRLSLVSFMAVLFSFSIILGGCGSKAESNASDNNKKDDEKTISIGYQKGNTLNILKESGILEEKLEGKGYNVEWREFVQGGKVLEALYTGNIDFGHAADGPGIFAQAGNKPLVYVGADLPNPEGVGVLVHKDSGFQSVEDLKGKKIGALKGGNHHYLAILAVKDAGLSIDDVEWVFLEDAAQLRSAFETKKIDALATYDPFFASAEIDLDTINLTEGKDYGYPNRTFYYANVDFNKEHPELVDLVLNAIDESDQWANKNKPEVVKLISKALGIDAKVIERATDRRQYAVERVNQDMIDAQQKQADVYYEIGLIPEKVDVSKDMPINE</sequence>
<comment type="subcellular location">
    <subcellularLocation>
        <location evidence="1">Periplasm</location>
    </subcellularLocation>
</comment>
<name>A0A2U1K0H0_9BACI</name>
<dbReference type="InterPro" id="IPR015168">
    <property type="entry name" value="SsuA/THI5"/>
</dbReference>
<dbReference type="GO" id="GO:0042626">
    <property type="term" value="F:ATPase-coupled transmembrane transporter activity"/>
    <property type="evidence" value="ECO:0007669"/>
    <property type="project" value="InterPro"/>
</dbReference>
<dbReference type="Gene3D" id="3.40.190.10">
    <property type="entry name" value="Periplasmic binding protein-like II"/>
    <property type="match status" value="2"/>
</dbReference>
<comment type="similarity">
    <text evidence="2">Belongs to the bacterial solute-binding protein SsuA/TauA family.</text>
</comment>
<dbReference type="Pfam" id="PF09084">
    <property type="entry name" value="NMT1"/>
    <property type="match status" value="1"/>
</dbReference>
<dbReference type="PANTHER" id="PTHR30024">
    <property type="entry name" value="ALIPHATIC SULFONATES-BINDING PROTEIN-RELATED"/>
    <property type="match status" value="1"/>
</dbReference>
<comment type="caution">
    <text evidence="8">The sequence shown here is derived from an EMBL/GenBank/DDBJ whole genome shotgun (WGS) entry which is preliminary data.</text>
</comment>
<evidence type="ECO:0000313" key="9">
    <source>
        <dbReference type="Proteomes" id="UP000245998"/>
    </source>
</evidence>
<dbReference type="SUPFAM" id="SSF53850">
    <property type="entry name" value="Periplasmic binding protein-like II"/>
    <property type="match status" value="1"/>
</dbReference>
<dbReference type="NCBIfam" id="TIGR01728">
    <property type="entry name" value="SsuA_fam"/>
    <property type="match status" value="1"/>
</dbReference>
<accession>A0A2U1K0H0</accession>
<evidence type="ECO:0000256" key="5">
    <source>
        <dbReference type="ARBA" id="ARBA00023139"/>
    </source>
</evidence>
<keyword evidence="4" id="KW-0732">Signal</keyword>
<keyword evidence="5" id="KW-0564">Palmitate</keyword>
<dbReference type="InterPro" id="IPR010067">
    <property type="entry name" value="ABC_SsuA_sub-bd"/>
</dbReference>
<evidence type="ECO:0000259" key="7">
    <source>
        <dbReference type="SMART" id="SM00062"/>
    </source>
</evidence>
<dbReference type="GO" id="GO:0042597">
    <property type="term" value="C:periplasmic space"/>
    <property type="evidence" value="ECO:0007669"/>
    <property type="project" value="UniProtKB-SubCell"/>
</dbReference>
<evidence type="ECO:0000256" key="1">
    <source>
        <dbReference type="ARBA" id="ARBA00004418"/>
    </source>
</evidence>
<evidence type="ECO:0000313" key="8">
    <source>
        <dbReference type="EMBL" id="PWA10669.1"/>
    </source>
</evidence>
<evidence type="ECO:0000256" key="4">
    <source>
        <dbReference type="ARBA" id="ARBA00022729"/>
    </source>
</evidence>
<dbReference type="OrthoDB" id="286202at2"/>
<reference evidence="8 9" key="1">
    <citation type="submission" date="2018-04" db="EMBL/GenBank/DDBJ databases">
        <title>Camelliibacillus theae gen. nov., sp. nov., isolated from Pu'er tea.</title>
        <authorList>
            <person name="Niu L."/>
        </authorList>
    </citation>
    <scope>NUCLEOTIDE SEQUENCE [LARGE SCALE GENOMIC DNA]</scope>
    <source>
        <strain evidence="8 9">T8</strain>
    </source>
</reference>
<dbReference type="PANTHER" id="PTHR30024:SF42">
    <property type="entry name" value="ALIPHATIC SULFONATES-BINDING PROTEIN-RELATED"/>
    <property type="match status" value="1"/>
</dbReference>
<proteinExistence type="inferred from homology"/>
<keyword evidence="3" id="KW-0813">Transport</keyword>
<dbReference type="RefSeq" id="WP_116554933.1">
    <property type="nucleotide sequence ID" value="NZ_QCZG01000021.1"/>
</dbReference>
<dbReference type="EMBL" id="QCZG01000021">
    <property type="protein sequence ID" value="PWA10669.1"/>
    <property type="molecule type" value="Genomic_DNA"/>
</dbReference>
<evidence type="ECO:0000256" key="3">
    <source>
        <dbReference type="ARBA" id="ARBA00022448"/>
    </source>
</evidence>
<evidence type="ECO:0000256" key="2">
    <source>
        <dbReference type="ARBA" id="ARBA00010742"/>
    </source>
</evidence>
<protein>
    <submittedName>
        <fullName evidence="8">Sulfonate ABC transporter substrate-binding protein</fullName>
    </submittedName>
</protein>
<keyword evidence="9" id="KW-1185">Reference proteome</keyword>
<dbReference type="GO" id="GO:0016020">
    <property type="term" value="C:membrane"/>
    <property type="evidence" value="ECO:0007669"/>
    <property type="project" value="InterPro"/>
</dbReference>
<dbReference type="SMART" id="SM00062">
    <property type="entry name" value="PBPb"/>
    <property type="match status" value="1"/>
</dbReference>
<dbReference type="Proteomes" id="UP000245998">
    <property type="component" value="Unassembled WGS sequence"/>
</dbReference>
<gene>
    <name evidence="8" type="ORF">DCC39_10905</name>
</gene>